<comment type="caution">
    <text evidence="1">The sequence shown here is derived from an EMBL/GenBank/DDBJ whole genome shotgun (WGS) entry which is preliminary data.</text>
</comment>
<proteinExistence type="predicted"/>
<organism evidence="1 2">
    <name type="scientific">Streblomastix strix</name>
    <dbReference type="NCBI Taxonomy" id="222440"/>
    <lineage>
        <taxon>Eukaryota</taxon>
        <taxon>Metamonada</taxon>
        <taxon>Preaxostyla</taxon>
        <taxon>Oxymonadida</taxon>
        <taxon>Streblomastigidae</taxon>
        <taxon>Streblomastix</taxon>
    </lineage>
</organism>
<gene>
    <name evidence="1" type="ORF">EZS28_008535</name>
</gene>
<sequence>MFEIEMIEFGSYNYDNDKDDDGQDFINYNDDYFKEYVFNQDGDCYECISEDDDVDDDEEEEDYGDVIVSAYIDEEGIFIGDTLRLEDDLVDMGYENGDDALGPVKMAAYIFSSIKRIIITEQNN</sequence>
<dbReference type="EMBL" id="SNRW01001557">
    <property type="protein sequence ID" value="KAA6395939.1"/>
    <property type="molecule type" value="Genomic_DNA"/>
</dbReference>
<evidence type="ECO:0000313" key="1">
    <source>
        <dbReference type="EMBL" id="KAA6395939.1"/>
    </source>
</evidence>
<protein>
    <submittedName>
        <fullName evidence="1">Uncharacterized protein</fullName>
    </submittedName>
</protein>
<dbReference type="AlphaFoldDB" id="A0A5J4WP10"/>
<dbReference type="Proteomes" id="UP000324800">
    <property type="component" value="Unassembled WGS sequence"/>
</dbReference>
<name>A0A5J4WP10_9EUKA</name>
<evidence type="ECO:0000313" key="2">
    <source>
        <dbReference type="Proteomes" id="UP000324800"/>
    </source>
</evidence>
<accession>A0A5J4WP10</accession>
<reference evidence="1 2" key="1">
    <citation type="submission" date="2019-03" db="EMBL/GenBank/DDBJ databases">
        <title>Single cell metagenomics reveals metabolic interactions within the superorganism composed of flagellate Streblomastix strix and complex community of Bacteroidetes bacteria on its surface.</title>
        <authorList>
            <person name="Treitli S.C."/>
            <person name="Kolisko M."/>
            <person name="Husnik F."/>
            <person name="Keeling P."/>
            <person name="Hampl V."/>
        </authorList>
    </citation>
    <scope>NUCLEOTIDE SEQUENCE [LARGE SCALE GENOMIC DNA]</scope>
    <source>
        <strain evidence="1">ST1C</strain>
    </source>
</reference>